<keyword evidence="2" id="KW-1185">Reference proteome</keyword>
<sequence length="173" mass="18454">MPARIALLVLATLPLTVGAVELIGKTVPPYPEGLQDVGGSCLSDSADPEHVCDFSIGLLADAGRDPGADSNAEPVLRYVVAGRMAGREGPLALWKITDVQVYPKVGKGFFWQAGSCRVDKVDDAKVIAVVRQGAEQEYLTDVAWARRLDLKSGKFSVVDPARVDCINEGYGEP</sequence>
<evidence type="ECO:0000313" key="1">
    <source>
        <dbReference type="EMBL" id="MDR6839867.1"/>
    </source>
</evidence>
<organism evidence="1 2">
    <name type="scientific">Pseudoxanthomonas sacheonensis</name>
    <dbReference type="NCBI Taxonomy" id="443615"/>
    <lineage>
        <taxon>Bacteria</taxon>
        <taxon>Pseudomonadati</taxon>
        <taxon>Pseudomonadota</taxon>
        <taxon>Gammaproteobacteria</taxon>
        <taxon>Lysobacterales</taxon>
        <taxon>Lysobacteraceae</taxon>
        <taxon>Pseudoxanthomonas</taxon>
    </lineage>
</organism>
<gene>
    <name evidence="1" type="ORF">J2W94_000131</name>
</gene>
<dbReference type="RefSeq" id="WP_310089676.1">
    <property type="nucleotide sequence ID" value="NZ_JAVDTT010000001.1"/>
</dbReference>
<dbReference type="Proteomes" id="UP001254759">
    <property type="component" value="Unassembled WGS sequence"/>
</dbReference>
<evidence type="ECO:0000313" key="2">
    <source>
        <dbReference type="Proteomes" id="UP001254759"/>
    </source>
</evidence>
<name>A0ABU1RM68_9GAMM</name>
<comment type="caution">
    <text evidence="1">The sequence shown here is derived from an EMBL/GenBank/DDBJ whole genome shotgun (WGS) entry which is preliminary data.</text>
</comment>
<reference evidence="1 2" key="1">
    <citation type="submission" date="2023-07" db="EMBL/GenBank/DDBJ databases">
        <title>Sorghum-associated microbial communities from plants grown in Nebraska, USA.</title>
        <authorList>
            <person name="Schachtman D."/>
        </authorList>
    </citation>
    <scope>NUCLEOTIDE SEQUENCE [LARGE SCALE GENOMIC DNA]</scope>
    <source>
        <strain evidence="1 2">BE107</strain>
    </source>
</reference>
<proteinExistence type="predicted"/>
<protein>
    <submittedName>
        <fullName evidence="1">Uncharacterized protein</fullName>
    </submittedName>
</protein>
<accession>A0ABU1RM68</accession>
<dbReference type="EMBL" id="JAVDTT010000001">
    <property type="protein sequence ID" value="MDR6839867.1"/>
    <property type="molecule type" value="Genomic_DNA"/>
</dbReference>